<evidence type="ECO:0000313" key="2">
    <source>
        <dbReference type="Proteomes" id="UP001321473"/>
    </source>
</evidence>
<sequence>ALHTLCASVYTSLDTDDRYATVLLHCRLHMLQDGTENAVVVIELRRIHSAADAATQDRSPKLSIRSAQSVYTSLDTDDLYATVLLHYRLQMLQDGTENAVVVIELRRIPSAADAATQDRSPKLSIRSADSVYTSLDTGDLYATLLLHYSLHMLQDGTENAVVVIELRRIHSAADGATQELSIRSAHSVYTSLDTDDLYATVLLHYRLHMLQDGTENAVVVIELRRIHSAADAATHDRSPSLVHENLRTIYYSPCIH</sequence>
<comment type="caution">
    <text evidence="1">The sequence shown here is derived from an EMBL/GenBank/DDBJ whole genome shotgun (WGS) entry which is preliminary data.</text>
</comment>
<feature type="non-terminal residue" evidence="1">
    <location>
        <position position="1"/>
    </location>
</feature>
<proteinExistence type="predicted"/>
<accession>A0AAQ4DSD6</accession>
<protein>
    <submittedName>
        <fullName evidence="1">Uncharacterized protein</fullName>
    </submittedName>
</protein>
<gene>
    <name evidence="1" type="ORF">V5799_032014</name>
</gene>
<keyword evidence="2" id="KW-1185">Reference proteome</keyword>
<name>A0AAQ4DSD6_AMBAM</name>
<dbReference type="Proteomes" id="UP001321473">
    <property type="component" value="Unassembled WGS sequence"/>
</dbReference>
<evidence type="ECO:0000313" key="1">
    <source>
        <dbReference type="EMBL" id="KAK8765376.1"/>
    </source>
</evidence>
<dbReference type="EMBL" id="JARKHS020027445">
    <property type="protein sequence ID" value="KAK8765376.1"/>
    <property type="molecule type" value="Genomic_DNA"/>
</dbReference>
<organism evidence="1 2">
    <name type="scientific">Amblyomma americanum</name>
    <name type="common">Lone star tick</name>
    <dbReference type="NCBI Taxonomy" id="6943"/>
    <lineage>
        <taxon>Eukaryota</taxon>
        <taxon>Metazoa</taxon>
        <taxon>Ecdysozoa</taxon>
        <taxon>Arthropoda</taxon>
        <taxon>Chelicerata</taxon>
        <taxon>Arachnida</taxon>
        <taxon>Acari</taxon>
        <taxon>Parasitiformes</taxon>
        <taxon>Ixodida</taxon>
        <taxon>Ixodoidea</taxon>
        <taxon>Ixodidae</taxon>
        <taxon>Amblyomminae</taxon>
        <taxon>Amblyomma</taxon>
    </lineage>
</organism>
<dbReference type="AlphaFoldDB" id="A0AAQ4DSD6"/>
<reference evidence="1 2" key="1">
    <citation type="journal article" date="2023" name="Arcadia Sci">
        <title>De novo assembly of a long-read Amblyomma americanum tick genome.</title>
        <authorList>
            <person name="Chou S."/>
            <person name="Poskanzer K.E."/>
            <person name="Rollins M."/>
            <person name="Thuy-Boun P.S."/>
        </authorList>
    </citation>
    <scope>NUCLEOTIDE SEQUENCE [LARGE SCALE GENOMIC DNA]</scope>
    <source>
        <strain evidence="1">F_SG_1</strain>
        <tissue evidence="1">Salivary glands</tissue>
    </source>
</reference>